<organism evidence="2 3">
    <name type="scientific">Sporobacter termitidis DSM 10068</name>
    <dbReference type="NCBI Taxonomy" id="1123282"/>
    <lineage>
        <taxon>Bacteria</taxon>
        <taxon>Bacillati</taxon>
        <taxon>Bacillota</taxon>
        <taxon>Clostridia</taxon>
        <taxon>Eubacteriales</taxon>
        <taxon>Oscillospiraceae</taxon>
        <taxon>Sporobacter</taxon>
    </lineage>
</organism>
<dbReference type="SUPFAM" id="SSF103473">
    <property type="entry name" value="MFS general substrate transporter"/>
    <property type="match status" value="1"/>
</dbReference>
<feature type="transmembrane region" description="Helical" evidence="1">
    <location>
        <begin position="301"/>
        <end position="321"/>
    </location>
</feature>
<feature type="transmembrane region" description="Helical" evidence="1">
    <location>
        <begin position="375"/>
        <end position="394"/>
    </location>
</feature>
<sequence>MSDLTKAQSGSLLKDKFGIAFGAFGSNLGSAFLMTYLTYYMTDSMMISAASGAIILLVARILDGIADLWMGTLIDRCKRKSGKARPWLLWMAAPTVVSMALLFYVPNFTEGGRVAYTFVTYIICAFFTLTAIYLPVQSLTALVTSDPKQRLVISQISGFFVTLGAVFLNYFSTPIMAAFGGGNAGYFWYATLLGFIAGVFLVICFFLTNERALSEMAAPQKDKTPVLKGLSYIFRNKYWWIAMVLYLVVQLVPSCWAATPYYTKYFTNDSVDTGHLMALLWGGITIGIPLFVPVTRKIGKMYSSAIGIALQAIGGVMLWLAPYSIAMCWVSTVFRSIGVGALLGNMGALMADVCEYGDWKFGVRSEGLIYSGTSLGNKIGQALGGVVVMALLAWGNYVPNAVTQTAQAMTGIKVAFIAFPFVGDLLIIVLLLLFRVEKMMPQIRADLEERRKKASA</sequence>
<protein>
    <submittedName>
        <fullName evidence="2">Glycoside/pentoside/hexuronide:cation symporter, GPH family</fullName>
    </submittedName>
</protein>
<dbReference type="EMBL" id="FQXV01000003">
    <property type="protein sequence ID" value="SHH84605.1"/>
    <property type="molecule type" value="Genomic_DNA"/>
</dbReference>
<feature type="transmembrane region" description="Helical" evidence="1">
    <location>
        <begin position="186"/>
        <end position="207"/>
    </location>
</feature>
<dbReference type="RefSeq" id="WP_073076718.1">
    <property type="nucleotide sequence ID" value="NZ_FQXV01000003.1"/>
</dbReference>
<dbReference type="AlphaFoldDB" id="A0A1M5WAS9"/>
<dbReference type="Gene3D" id="1.20.1250.20">
    <property type="entry name" value="MFS general substrate transporter like domains"/>
    <property type="match status" value="1"/>
</dbReference>
<dbReference type="GO" id="GO:0006814">
    <property type="term" value="P:sodium ion transport"/>
    <property type="evidence" value="ECO:0007669"/>
    <property type="project" value="InterPro"/>
</dbReference>
<feature type="transmembrane region" description="Helical" evidence="1">
    <location>
        <begin position="118"/>
        <end position="136"/>
    </location>
</feature>
<proteinExistence type="predicted"/>
<feature type="transmembrane region" description="Helical" evidence="1">
    <location>
        <begin position="156"/>
        <end position="180"/>
    </location>
</feature>
<accession>A0A1M5WAS9</accession>
<dbReference type="PANTHER" id="PTHR11328:SF24">
    <property type="entry name" value="MAJOR FACILITATOR SUPERFAMILY (MFS) PROFILE DOMAIN-CONTAINING PROTEIN"/>
    <property type="match status" value="1"/>
</dbReference>
<keyword evidence="3" id="KW-1185">Reference proteome</keyword>
<feature type="transmembrane region" description="Helical" evidence="1">
    <location>
        <begin position="414"/>
        <end position="434"/>
    </location>
</feature>
<keyword evidence="1" id="KW-0812">Transmembrane</keyword>
<dbReference type="PANTHER" id="PTHR11328">
    <property type="entry name" value="MAJOR FACILITATOR SUPERFAMILY DOMAIN-CONTAINING PROTEIN"/>
    <property type="match status" value="1"/>
</dbReference>
<dbReference type="STRING" id="1123282.SAMN02745823_01162"/>
<dbReference type="GO" id="GO:0005886">
    <property type="term" value="C:plasma membrane"/>
    <property type="evidence" value="ECO:0007669"/>
    <property type="project" value="TreeGrafter"/>
</dbReference>
<dbReference type="InterPro" id="IPR039672">
    <property type="entry name" value="MFS_2"/>
</dbReference>
<gene>
    <name evidence="2" type="ORF">SAMN02745823_01162</name>
</gene>
<dbReference type="GO" id="GO:0008643">
    <property type="term" value="P:carbohydrate transport"/>
    <property type="evidence" value="ECO:0007669"/>
    <property type="project" value="InterPro"/>
</dbReference>
<evidence type="ECO:0000313" key="3">
    <source>
        <dbReference type="Proteomes" id="UP000183995"/>
    </source>
</evidence>
<dbReference type="Proteomes" id="UP000183995">
    <property type="component" value="Unassembled WGS sequence"/>
</dbReference>
<evidence type="ECO:0000313" key="2">
    <source>
        <dbReference type="EMBL" id="SHH84605.1"/>
    </source>
</evidence>
<dbReference type="OrthoDB" id="9764596at2"/>
<reference evidence="2 3" key="1">
    <citation type="submission" date="2016-11" db="EMBL/GenBank/DDBJ databases">
        <authorList>
            <person name="Jaros S."/>
            <person name="Januszkiewicz K."/>
            <person name="Wedrychowicz H."/>
        </authorList>
    </citation>
    <scope>NUCLEOTIDE SEQUENCE [LARGE SCALE GENOMIC DNA]</scope>
    <source>
        <strain evidence="2 3">DSM 10068</strain>
    </source>
</reference>
<feature type="transmembrane region" description="Helical" evidence="1">
    <location>
        <begin position="45"/>
        <end position="66"/>
    </location>
</feature>
<feature type="transmembrane region" description="Helical" evidence="1">
    <location>
        <begin position="274"/>
        <end position="294"/>
    </location>
</feature>
<keyword evidence="1" id="KW-0472">Membrane</keyword>
<feature type="transmembrane region" description="Helical" evidence="1">
    <location>
        <begin position="238"/>
        <end position="262"/>
    </location>
</feature>
<dbReference type="InterPro" id="IPR001927">
    <property type="entry name" value="Na/Gal_symport"/>
</dbReference>
<dbReference type="GO" id="GO:0015293">
    <property type="term" value="F:symporter activity"/>
    <property type="evidence" value="ECO:0007669"/>
    <property type="project" value="InterPro"/>
</dbReference>
<feature type="transmembrane region" description="Helical" evidence="1">
    <location>
        <begin position="87"/>
        <end position="106"/>
    </location>
</feature>
<name>A0A1M5WAS9_9FIRM</name>
<evidence type="ECO:0000256" key="1">
    <source>
        <dbReference type="SAM" id="Phobius"/>
    </source>
</evidence>
<dbReference type="Pfam" id="PF13347">
    <property type="entry name" value="MFS_2"/>
    <property type="match status" value="1"/>
</dbReference>
<keyword evidence="1" id="KW-1133">Transmembrane helix</keyword>
<dbReference type="InterPro" id="IPR036259">
    <property type="entry name" value="MFS_trans_sf"/>
</dbReference>
<feature type="transmembrane region" description="Helical" evidence="1">
    <location>
        <begin position="20"/>
        <end position="39"/>
    </location>
</feature>
<dbReference type="NCBIfam" id="TIGR00792">
    <property type="entry name" value="gph"/>
    <property type="match status" value="1"/>
</dbReference>
<dbReference type="CDD" id="cd17332">
    <property type="entry name" value="MFS_MelB_like"/>
    <property type="match status" value="1"/>
</dbReference>